<dbReference type="Pfam" id="PF00196">
    <property type="entry name" value="GerE"/>
    <property type="match status" value="1"/>
</dbReference>
<evidence type="ECO:0000313" key="5">
    <source>
        <dbReference type="EMBL" id="KIO54597.1"/>
    </source>
</evidence>
<dbReference type="EMBL" id="JPRK01000002">
    <property type="protein sequence ID" value="KIO54597.1"/>
    <property type="molecule type" value="Genomic_DNA"/>
</dbReference>
<dbReference type="InterPro" id="IPR000792">
    <property type="entry name" value="Tscrpt_reg_LuxR_C"/>
</dbReference>
<accession>A0A0D0F9C2</accession>
<dbReference type="EMBL" id="MUGX01000029">
    <property type="protein sequence ID" value="OXA84666.1"/>
    <property type="molecule type" value="Genomic_DNA"/>
</dbReference>
<dbReference type="PANTHER" id="PTHR44688">
    <property type="entry name" value="DNA-BINDING TRANSCRIPTIONAL ACTIVATOR DEVR_DOSR"/>
    <property type="match status" value="1"/>
</dbReference>
<reference evidence="5 7" key="1">
    <citation type="submission" date="2015-01" db="EMBL/GenBank/DDBJ databases">
        <title>Genome of Flavobacterium hibernum DSM 12611.</title>
        <authorList>
            <person name="Stropko S.J."/>
            <person name="Pipes S.E."/>
            <person name="Newman J.D."/>
        </authorList>
    </citation>
    <scope>NUCLEOTIDE SEQUENCE [LARGE SCALE GENOMIC DNA]</scope>
    <source>
        <strain evidence="5 7">DSM 12611</strain>
    </source>
</reference>
<keyword evidence="3" id="KW-0804">Transcription</keyword>
<dbReference type="CDD" id="cd06170">
    <property type="entry name" value="LuxR_C_like"/>
    <property type="match status" value="1"/>
</dbReference>
<dbReference type="Gene3D" id="1.10.10.10">
    <property type="entry name" value="Winged helix-like DNA-binding domain superfamily/Winged helix DNA-binding domain"/>
    <property type="match status" value="1"/>
</dbReference>
<dbReference type="OrthoDB" id="965844at2"/>
<dbReference type="PANTHER" id="PTHR44688:SF16">
    <property type="entry name" value="DNA-BINDING TRANSCRIPTIONAL ACTIVATOR DEVR_DOSR"/>
    <property type="match status" value="1"/>
</dbReference>
<evidence type="ECO:0000256" key="1">
    <source>
        <dbReference type="ARBA" id="ARBA00023015"/>
    </source>
</evidence>
<comment type="caution">
    <text evidence="5">The sequence shown here is derived from an EMBL/GenBank/DDBJ whole genome shotgun (WGS) entry which is preliminary data.</text>
</comment>
<reference evidence="6 8" key="2">
    <citation type="submission" date="2016-11" db="EMBL/GenBank/DDBJ databases">
        <title>Whole genomes of Flavobacteriaceae.</title>
        <authorList>
            <person name="Stine C."/>
            <person name="Li C."/>
            <person name="Tadesse D."/>
        </authorList>
    </citation>
    <scope>NUCLEOTIDE SEQUENCE [LARGE SCALE GENOMIC DNA]</scope>
    <source>
        <strain evidence="6 8">ATCC 51468</strain>
    </source>
</reference>
<protein>
    <submittedName>
        <fullName evidence="6">Helix-turn-helix transcriptional regulator</fullName>
    </submittedName>
    <submittedName>
        <fullName evidence="5">Histidine kinase</fullName>
    </submittedName>
</protein>
<gene>
    <name evidence="6" type="ORF">B0A73_18805</name>
    <name evidence="5" type="ORF">IW18_00905</name>
</gene>
<dbReference type="Proteomes" id="UP000198302">
    <property type="component" value="Unassembled WGS sequence"/>
</dbReference>
<dbReference type="GO" id="GO:0006355">
    <property type="term" value="P:regulation of DNA-templated transcription"/>
    <property type="evidence" value="ECO:0007669"/>
    <property type="project" value="InterPro"/>
</dbReference>
<dbReference type="Proteomes" id="UP000032061">
    <property type="component" value="Unassembled WGS sequence"/>
</dbReference>
<dbReference type="Gene3D" id="3.30.450.20">
    <property type="entry name" value="PAS domain"/>
    <property type="match status" value="1"/>
</dbReference>
<dbReference type="RefSeq" id="WP_041515690.1">
    <property type="nucleotide sequence ID" value="NZ_JPRK01000002.1"/>
</dbReference>
<dbReference type="PRINTS" id="PR00038">
    <property type="entry name" value="HTHLUXR"/>
</dbReference>
<dbReference type="SMART" id="SM00421">
    <property type="entry name" value="HTH_LUXR"/>
    <property type="match status" value="1"/>
</dbReference>
<sequence length="257" mass="29067">MSNVSVENQLSATLLEQIFSIEECNDLDTFKKLVEGYVSLDQCVAVLSDFQADCSYIYAGNFGKVFGLPAENSVIDSAFEECIFTKIHPDDLIERHILELNYFQYLKTLPYQDSHKYSTSSRIRTQNTLENCAYINHRTIYLKTFSNGSVWLALCLYAPSADIQSRLGIDPKIVNIETGEIIAIEKYKHYQQSLLSKRELEILTLVAKGGNSSQIAAQLNISVYTVRRHRQNIIEKMKVANTTEAVKTAMVMGIITI</sequence>
<dbReference type="SUPFAM" id="SSF46894">
    <property type="entry name" value="C-terminal effector domain of the bipartite response regulators"/>
    <property type="match status" value="1"/>
</dbReference>
<dbReference type="GO" id="GO:0003677">
    <property type="term" value="F:DNA binding"/>
    <property type="evidence" value="ECO:0007669"/>
    <property type="project" value="UniProtKB-KW"/>
</dbReference>
<dbReference type="InterPro" id="IPR036388">
    <property type="entry name" value="WH-like_DNA-bd_sf"/>
</dbReference>
<dbReference type="InterPro" id="IPR016032">
    <property type="entry name" value="Sig_transdc_resp-reg_C-effctor"/>
</dbReference>
<feature type="domain" description="HTH luxR-type" evidence="4">
    <location>
        <begin position="188"/>
        <end position="253"/>
    </location>
</feature>
<evidence type="ECO:0000256" key="2">
    <source>
        <dbReference type="ARBA" id="ARBA00023125"/>
    </source>
</evidence>
<dbReference type="GO" id="GO:0016301">
    <property type="term" value="F:kinase activity"/>
    <property type="evidence" value="ECO:0007669"/>
    <property type="project" value="UniProtKB-KW"/>
</dbReference>
<evidence type="ECO:0000313" key="6">
    <source>
        <dbReference type="EMBL" id="OXA84666.1"/>
    </source>
</evidence>
<dbReference type="AlphaFoldDB" id="A0A0D0F9C2"/>
<evidence type="ECO:0000313" key="8">
    <source>
        <dbReference type="Proteomes" id="UP000198302"/>
    </source>
</evidence>
<keyword evidence="5" id="KW-0808">Transferase</keyword>
<keyword evidence="2" id="KW-0238">DNA-binding</keyword>
<organism evidence="5 7">
    <name type="scientific">Flavobacterium hibernum</name>
    <dbReference type="NCBI Taxonomy" id="37752"/>
    <lineage>
        <taxon>Bacteria</taxon>
        <taxon>Pseudomonadati</taxon>
        <taxon>Bacteroidota</taxon>
        <taxon>Flavobacteriia</taxon>
        <taxon>Flavobacteriales</taxon>
        <taxon>Flavobacteriaceae</taxon>
        <taxon>Flavobacterium</taxon>
    </lineage>
</organism>
<evidence type="ECO:0000259" key="4">
    <source>
        <dbReference type="PROSITE" id="PS50043"/>
    </source>
</evidence>
<dbReference type="PROSITE" id="PS50043">
    <property type="entry name" value="HTH_LUXR_2"/>
    <property type="match status" value="1"/>
</dbReference>
<evidence type="ECO:0000256" key="3">
    <source>
        <dbReference type="ARBA" id="ARBA00023163"/>
    </source>
</evidence>
<dbReference type="STRING" id="37752.IW18_00905"/>
<keyword evidence="5" id="KW-0418">Kinase</keyword>
<proteinExistence type="predicted"/>
<dbReference type="PROSITE" id="PS00622">
    <property type="entry name" value="HTH_LUXR_1"/>
    <property type="match status" value="1"/>
</dbReference>
<name>A0A0D0F9C2_9FLAO</name>
<evidence type="ECO:0000313" key="7">
    <source>
        <dbReference type="Proteomes" id="UP000032061"/>
    </source>
</evidence>
<keyword evidence="1" id="KW-0805">Transcription regulation</keyword>
<keyword evidence="8" id="KW-1185">Reference proteome</keyword>